<reference evidence="1 2" key="1">
    <citation type="journal article" date="2020" name="Genomics">
        <title>Characterization of a novel alphabaculovirus isolated from the Southern armyworm, Spodoptera eridania (Cramer, 1782) (Lepidoptera: Noctuidae) and the evolution of odv-e66, a bacterium-acquired baculoviral chondroitinase gene.</title>
        <authorList>
            <person name="Rodrigues D.T."/>
            <person name="Peterson L."/>
            <person name="de Oliveira L.B."/>
            <person name="Sosa-Gomez D.R."/>
            <person name="Ribeiro B.M."/>
            <person name="Ardisson-Araujo D.M.P."/>
        </authorList>
    </citation>
    <scope>NUCLEOTIDE SEQUENCE [LARGE SCALE GENOMIC DNA]</scope>
    <source>
        <strain evidence="1">CNPSo-165</strain>
    </source>
</reference>
<proteinExistence type="predicted"/>
<name>A0ABX6TRV7_9ABAC</name>
<protein>
    <submittedName>
        <fullName evidence="1">Uncharacterized protein</fullName>
    </submittedName>
</protein>
<organism evidence="1 2">
    <name type="scientific">Spodoptera eridania nucleopolyhedrovirus</name>
    <dbReference type="NCBI Taxonomy" id="2315721"/>
    <lineage>
        <taxon>Viruses</taxon>
        <taxon>Viruses incertae sedis</taxon>
        <taxon>Naldaviricetes</taxon>
        <taxon>Lefavirales</taxon>
        <taxon>Baculoviridae</taxon>
        <taxon>Alphabaculovirus</taxon>
        <taxon>Alphabaculovirus speridaniae</taxon>
    </lineage>
</organism>
<accession>A0ABX6TRV7</accession>
<evidence type="ECO:0000313" key="2">
    <source>
        <dbReference type="Proteomes" id="UP000831439"/>
    </source>
</evidence>
<evidence type="ECO:0000313" key="1">
    <source>
        <dbReference type="EMBL" id="QNV47861.1"/>
    </source>
</evidence>
<dbReference type="Proteomes" id="UP000831439">
    <property type="component" value="Segment"/>
</dbReference>
<keyword evidence="2" id="KW-1185">Reference proteome</keyword>
<dbReference type="RefSeq" id="YP_010800448.1">
    <property type="nucleotide sequence ID" value="NC_076869.1"/>
</dbReference>
<dbReference type="GeneID" id="80539052"/>
<sequence>MRIVLYTMALTSVEEHDVDVVNKVLNEYFCPIFVMHGIIDTLALCEDRVYEDSDVFSYYENFLQSAESEAFAATIQEVGDIDQKIAMIQKIVSVITESDGVIVLSDYYN</sequence>
<dbReference type="EMBL" id="MT040195">
    <property type="protein sequence ID" value="QNV47861.1"/>
    <property type="molecule type" value="Genomic_DNA"/>
</dbReference>